<protein>
    <submittedName>
        <fullName evidence="1">Uncharacterized protein</fullName>
    </submittedName>
</protein>
<sequence length="134" mass="15664">MRILRLFFHRNKLRALYPHKIINPQSLKQQSEYICIIMLCAQVAQHRPDARPKIRLMLRFVEKVTRRECCKGKTSISVLASTGPAHPCEFEYGALEQNEICMLMESVMCWVTLFVLQGRKEKFDHAVLFLLQGK</sequence>
<evidence type="ECO:0000313" key="2">
    <source>
        <dbReference type="Proteomes" id="UP000054928"/>
    </source>
</evidence>
<dbReference type="AlphaFoldDB" id="A0A0P1ASD7"/>
<reference evidence="2" key="1">
    <citation type="submission" date="2014-09" db="EMBL/GenBank/DDBJ databases">
        <authorList>
            <person name="Sharma Rahul"/>
            <person name="Thines Marco"/>
        </authorList>
    </citation>
    <scope>NUCLEOTIDE SEQUENCE [LARGE SCALE GENOMIC DNA]</scope>
</reference>
<keyword evidence="2" id="KW-1185">Reference proteome</keyword>
<dbReference type="Proteomes" id="UP000054928">
    <property type="component" value="Unassembled WGS sequence"/>
</dbReference>
<dbReference type="EMBL" id="CCYD01001336">
    <property type="protein sequence ID" value="CEG44926.1"/>
    <property type="molecule type" value="Genomic_DNA"/>
</dbReference>
<organism evidence="1 2">
    <name type="scientific">Plasmopara halstedii</name>
    <name type="common">Downy mildew of sunflower</name>
    <dbReference type="NCBI Taxonomy" id="4781"/>
    <lineage>
        <taxon>Eukaryota</taxon>
        <taxon>Sar</taxon>
        <taxon>Stramenopiles</taxon>
        <taxon>Oomycota</taxon>
        <taxon>Peronosporomycetes</taxon>
        <taxon>Peronosporales</taxon>
        <taxon>Peronosporaceae</taxon>
        <taxon>Plasmopara</taxon>
    </lineage>
</organism>
<dbReference type="RefSeq" id="XP_024581295.1">
    <property type="nucleotide sequence ID" value="XM_024731082.1"/>
</dbReference>
<evidence type="ECO:0000313" key="1">
    <source>
        <dbReference type="EMBL" id="CEG44926.1"/>
    </source>
</evidence>
<name>A0A0P1ASD7_PLAHL</name>
<dbReference type="GeneID" id="36396305"/>
<accession>A0A0P1ASD7</accession>
<proteinExistence type="predicted"/>